<evidence type="ECO:0008006" key="3">
    <source>
        <dbReference type="Google" id="ProtNLM"/>
    </source>
</evidence>
<comment type="caution">
    <text evidence="1">The sequence shown here is derived from an EMBL/GenBank/DDBJ whole genome shotgun (WGS) entry which is preliminary data.</text>
</comment>
<dbReference type="Proteomes" id="UP001165306">
    <property type="component" value="Unassembled WGS sequence"/>
</dbReference>
<dbReference type="GO" id="GO:0006352">
    <property type="term" value="P:DNA-templated transcription initiation"/>
    <property type="evidence" value="ECO:0007669"/>
    <property type="project" value="InterPro"/>
</dbReference>
<dbReference type="EMBL" id="JAMSLR010000002">
    <property type="protein sequence ID" value="MCM8748472.1"/>
    <property type="molecule type" value="Genomic_DNA"/>
</dbReference>
<dbReference type="Gene3D" id="1.10.1740.10">
    <property type="match status" value="1"/>
</dbReference>
<dbReference type="AlphaFoldDB" id="A0AA42B9L0"/>
<reference evidence="1" key="1">
    <citation type="submission" date="2022-06" db="EMBL/GenBank/DDBJ databases">
        <title>CFH 74404 Thermomicrobiaceae sp.</title>
        <authorList>
            <person name="Ming H."/>
            <person name="Li W.-J."/>
            <person name="Zhao Z."/>
        </authorList>
    </citation>
    <scope>NUCLEOTIDE SEQUENCE</scope>
    <source>
        <strain evidence="1">CFH 74404</strain>
    </source>
</reference>
<dbReference type="RefSeq" id="WP_284056249.1">
    <property type="nucleotide sequence ID" value="NZ_JAMSLR010000002.1"/>
</dbReference>
<dbReference type="SUPFAM" id="SSF88946">
    <property type="entry name" value="Sigma2 domain of RNA polymerase sigma factors"/>
    <property type="match status" value="1"/>
</dbReference>
<accession>A0AA42B9L0</accession>
<name>A0AA42B9L0_9BACT</name>
<dbReference type="InterPro" id="IPR013325">
    <property type="entry name" value="RNA_pol_sigma_r2"/>
</dbReference>
<proteinExistence type="predicted"/>
<evidence type="ECO:0000313" key="1">
    <source>
        <dbReference type="EMBL" id="MCM8748472.1"/>
    </source>
</evidence>
<sequence>MSERSGALSRSEELDLYARLIEGDPTAPSDLAVTYLDRLTEWLIRHNPGVDPHDCATAAEDAILALIKNPRSYKSERQTLEVYLRISALGDLRNRLRSEQRYRERRVPLDVVELSPDARKYLWDVVGDPALIVEKLEDVDLATIRANLQVALTEEENRVLELMTQGERRTEAYAAVLGITHRPVSEQRRVVKRVKDRIKKRLERAGGWSE</sequence>
<protein>
    <recommendedName>
        <fullName evidence="3">Sigma-70 family RNA polymerase sigma factor</fullName>
    </recommendedName>
</protein>
<keyword evidence="2" id="KW-1185">Reference proteome</keyword>
<dbReference type="GO" id="GO:0003700">
    <property type="term" value="F:DNA-binding transcription factor activity"/>
    <property type="evidence" value="ECO:0007669"/>
    <property type="project" value="InterPro"/>
</dbReference>
<gene>
    <name evidence="1" type="ORF">NET02_04880</name>
</gene>
<organism evidence="1 2">
    <name type="scientific">Thermalbibacter longus</name>
    <dbReference type="NCBI Taxonomy" id="2951981"/>
    <lineage>
        <taxon>Bacteria</taxon>
        <taxon>Pseudomonadati</taxon>
        <taxon>Thermomicrobiota</taxon>
        <taxon>Thermomicrobia</taxon>
        <taxon>Thermomicrobiales</taxon>
        <taxon>Thermomicrobiaceae</taxon>
        <taxon>Thermalbibacter</taxon>
    </lineage>
</organism>
<evidence type="ECO:0000313" key="2">
    <source>
        <dbReference type="Proteomes" id="UP001165306"/>
    </source>
</evidence>